<dbReference type="EMBL" id="MU864403">
    <property type="protein sequence ID" value="KAK4187422.1"/>
    <property type="molecule type" value="Genomic_DNA"/>
</dbReference>
<feature type="compositionally biased region" description="Acidic residues" evidence="1">
    <location>
        <begin position="516"/>
        <end position="528"/>
    </location>
</feature>
<sequence length="637" mass="70232">MEDSAPKRRRTSPRTSPQQSQPKSKSPTDDDPRASTPDSAGNLSRALSTKLGLQSVVKDGAAGSTNTEKDGTQGKAAEGLRSPARRLNARRAVTRPNPRPLPPPAPEDEEINPFARRGLRRSPVPGMLPDVLIPEPELPPTPERPDPVVSTPPSGIHNTPSKRPKRNRALAEKIKSSSPLKHPPMRPTEPSTQIDITPTEVTQPSKKNQTPPPPPPAPSTAELRGIKPVDPDEDKKKLRDSLLAEIAELERDLDVASKENERIRQAHLSKRPAAPPSNNNTILDVLRRHVLPPEKALAPDPTADWLASALNPIAFLPFGKGSLSDLALPTLFPPADTKKDKPIITHDPIPMTAEEALPYLQVFTPLTFTSHIYPLPRESEDKPLLQKHFITASSAAPNKGLFTARLEMTVNTKTMAISSLAVPKLDPSAAAELSPFIAKVTERDDPIPSSGLHNNISILTWSMGEWLRVSVERAKVWRTLEQEVSDKTRLSEMAKKLRETRKSSRKRKRPKRPNNDDDQSDEEDEDPQGDSNEKYEASDLLPYMGRTCMDLDIPLLSSPGDETSALRVQWKIEFDWTGEARSDLGVLVGMPGKWHQHDERGRLSDIPKLFDELIQGGEDPLTAVRTVVSLLAGELRD</sequence>
<feature type="compositionally biased region" description="Basic and acidic residues" evidence="1">
    <location>
        <begin position="491"/>
        <end position="502"/>
    </location>
</feature>
<comment type="caution">
    <text evidence="2">The sequence shown here is derived from an EMBL/GenBank/DDBJ whole genome shotgun (WGS) entry which is preliminary data.</text>
</comment>
<organism evidence="2 3">
    <name type="scientific">Podospora australis</name>
    <dbReference type="NCBI Taxonomy" id="1536484"/>
    <lineage>
        <taxon>Eukaryota</taxon>
        <taxon>Fungi</taxon>
        <taxon>Dikarya</taxon>
        <taxon>Ascomycota</taxon>
        <taxon>Pezizomycotina</taxon>
        <taxon>Sordariomycetes</taxon>
        <taxon>Sordariomycetidae</taxon>
        <taxon>Sordariales</taxon>
        <taxon>Podosporaceae</taxon>
        <taxon>Podospora</taxon>
    </lineage>
</organism>
<evidence type="ECO:0000256" key="1">
    <source>
        <dbReference type="SAM" id="MobiDB-lite"/>
    </source>
</evidence>
<reference evidence="2" key="1">
    <citation type="journal article" date="2023" name="Mol. Phylogenet. Evol.">
        <title>Genome-scale phylogeny and comparative genomics of the fungal order Sordariales.</title>
        <authorList>
            <person name="Hensen N."/>
            <person name="Bonometti L."/>
            <person name="Westerberg I."/>
            <person name="Brannstrom I.O."/>
            <person name="Guillou S."/>
            <person name="Cros-Aarteil S."/>
            <person name="Calhoun S."/>
            <person name="Haridas S."/>
            <person name="Kuo A."/>
            <person name="Mondo S."/>
            <person name="Pangilinan J."/>
            <person name="Riley R."/>
            <person name="LaButti K."/>
            <person name="Andreopoulos B."/>
            <person name="Lipzen A."/>
            <person name="Chen C."/>
            <person name="Yan M."/>
            <person name="Daum C."/>
            <person name="Ng V."/>
            <person name="Clum A."/>
            <person name="Steindorff A."/>
            <person name="Ohm R.A."/>
            <person name="Martin F."/>
            <person name="Silar P."/>
            <person name="Natvig D.O."/>
            <person name="Lalanne C."/>
            <person name="Gautier V."/>
            <person name="Ament-Velasquez S.L."/>
            <person name="Kruys A."/>
            <person name="Hutchinson M.I."/>
            <person name="Powell A.J."/>
            <person name="Barry K."/>
            <person name="Miller A.N."/>
            <person name="Grigoriev I.V."/>
            <person name="Debuchy R."/>
            <person name="Gladieux P."/>
            <person name="Hiltunen Thoren M."/>
            <person name="Johannesson H."/>
        </authorList>
    </citation>
    <scope>NUCLEOTIDE SEQUENCE</scope>
    <source>
        <strain evidence="2">PSN309</strain>
    </source>
</reference>
<feature type="compositionally biased region" description="Low complexity" evidence="1">
    <location>
        <begin position="13"/>
        <end position="25"/>
    </location>
</feature>
<accession>A0AAN6WWE9</accession>
<dbReference type="AlphaFoldDB" id="A0AAN6WWE9"/>
<feature type="compositionally biased region" description="Polar residues" evidence="1">
    <location>
        <begin position="36"/>
        <end position="47"/>
    </location>
</feature>
<name>A0AAN6WWE9_9PEZI</name>
<feature type="compositionally biased region" description="Polar residues" evidence="1">
    <location>
        <begin position="189"/>
        <end position="202"/>
    </location>
</feature>
<evidence type="ECO:0000313" key="2">
    <source>
        <dbReference type="EMBL" id="KAK4187422.1"/>
    </source>
</evidence>
<protein>
    <submittedName>
        <fullName evidence="2">Uncharacterized protein</fullName>
    </submittedName>
</protein>
<feature type="compositionally biased region" description="Basic and acidic residues" evidence="1">
    <location>
        <begin position="224"/>
        <end position="236"/>
    </location>
</feature>
<reference evidence="2" key="2">
    <citation type="submission" date="2023-05" db="EMBL/GenBank/DDBJ databases">
        <authorList>
            <consortium name="Lawrence Berkeley National Laboratory"/>
            <person name="Steindorff A."/>
            <person name="Hensen N."/>
            <person name="Bonometti L."/>
            <person name="Westerberg I."/>
            <person name="Brannstrom I.O."/>
            <person name="Guillou S."/>
            <person name="Cros-Aarteil S."/>
            <person name="Calhoun S."/>
            <person name="Haridas S."/>
            <person name="Kuo A."/>
            <person name="Mondo S."/>
            <person name="Pangilinan J."/>
            <person name="Riley R."/>
            <person name="Labutti K."/>
            <person name="Andreopoulos B."/>
            <person name="Lipzen A."/>
            <person name="Chen C."/>
            <person name="Yanf M."/>
            <person name="Daum C."/>
            <person name="Ng V."/>
            <person name="Clum A."/>
            <person name="Ohm R."/>
            <person name="Martin F."/>
            <person name="Silar P."/>
            <person name="Natvig D."/>
            <person name="Lalanne C."/>
            <person name="Gautier V."/>
            <person name="Ament-Velasquez S.L."/>
            <person name="Kruys A."/>
            <person name="Hutchinson M.I."/>
            <person name="Powell A.J."/>
            <person name="Barry K."/>
            <person name="Miller A.N."/>
            <person name="Grigoriev I.V."/>
            <person name="Debuchy R."/>
            <person name="Gladieux P."/>
            <person name="Thoren M.H."/>
            <person name="Johannesson H."/>
        </authorList>
    </citation>
    <scope>NUCLEOTIDE SEQUENCE</scope>
    <source>
        <strain evidence="2">PSN309</strain>
    </source>
</reference>
<feature type="compositionally biased region" description="Basic residues" evidence="1">
    <location>
        <begin position="83"/>
        <end position="93"/>
    </location>
</feature>
<evidence type="ECO:0000313" key="3">
    <source>
        <dbReference type="Proteomes" id="UP001302126"/>
    </source>
</evidence>
<proteinExistence type="predicted"/>
<feature type="region of interest" description="Disordered" evidence="1">
    <location>
        <begin position="1"/>
        <end position="236"/>
    </location>
</feature>
<dbReference type="Proteomes" id="UP001302126">
    <property type="component" value="Unassembled WGS sequence"/>
</dbReference>
<feature type="region of interest" description="Disordered" evidence="1">
    <location>
        <begin position="491"/>
        <end position="537"/>
    </location>
</feature>
<feature type="compositionally biased region" description="Basic residues" evidence="1">
    <location>
        <begin position="503"/>
        <end position="512"/>
    </location>
</feature>
<keyword evidence="3" id="KW-1185">Reference proteome</keyword>
<gene>
    <name evidence="2" type="ORF">QBC35DRAFT_384889</name>
</gene>